<dbReference type="AlphaFoldDB" id="A0A804J763"/>
<dbReference type="Gramene" id="Ma05_t21970.1">
    <property type="protein sequence ID" value="Ma05_p21970.1"/>
    <property type="gene ID" value="Ma05_g21970"/>
</dbReference>
<reference evidence="2" key="2">
    <citation type="submission" date="2021-05" db="UniProtKB">
        <authorList>
            <consortium name="EnsemblPlants"/>
        </authorList>
    </citation>
    <scope>IDENTIFICATION</scope>
    <source>
        <strain evidence="2">subsp. malaccensis</strain>
    </source>
</reference>
<organism evidence="2 3">
    <name type="scientific">Musa acuminata subsp. malaccensis</name>
    <name type="common">Wild banana</name>
    <name type="synonym">Musa malaccensis</name>
    <dbReference type="NCBI Taxonomy" id="214687"/>
    <lineage>
        <taxon>Eukaryota</taxon>
        <taxon>Viridiplantae</taxon>
        <taxon>Streptophyta</taxon>
        <taxon>Embryophyta</taxon>
        <taxon>Tracheophyta</taxon>
        <taxon>Spermatophyta</taxon>
        <taxon>Magnoliopsida</taxon>
        <taxon>Liliopsida</taxon>
        <taxon>Zingiberales</taxon>
        <taxon>Musaceae</taxon>
        <taxon>Musa</taxon>
    </lineage>
</organism>
<protein>
    <submittedName>
        <fullName evidence="1">(wild Malaysian banana) hypothetical protein</fullName>
    </submittedName>
</protein>
<evidence type="ECO:0000313" key="2">
    <source>
        <dbReference type="EnsemblPlants" id="Ma05_p21970.1"/>
    </source>
</evidence>
<proteinExistence type="predicted"/>
<evidence type="ECO:0000313" key="1">
    <source>
        <dbReference type="EMBL" id="CAG1839216.1"/>
    </source>
</evidence>
<dbReference type="EMBL" id="HG996470">
    <property type="protein sequence ID" value="CAG1839216.1"/>
    <property type="molecule type" value="Genomic_DNA"/>
</dbReference>
<accession>A0A804J763</accession>
<dbReference type="InParanoid" id="A0A804J763"/>
<dbReference type="Proteomes" id="UP000012960">
    <property type="component" value="Unplaced"/>
</dbReference>
<evidence type="ECO:0000313" key="3">
    <source>
        <dbReference type="Proteomes" id="UP000012960"/>
    </source>
</evidence>
<name>A0A804J763_MUSAM</name>
<dbReference type="EnsemblPlants" id="Ma05_t21970.1">
    <property type="protein sequence ID" value="Ma05_p21970.1"/>
    <property type="gene ID" value="Ma05_g21970"/>
</dbReference>
<keyword evidence="3" id="KW-1185">Reference proteome</keyword>
<sequence length="69" mass="7756">MQRVPHIKAGGDNSVTPFFVFAVHTTDTAAFGYCEMQFCIHLLKRPHLCRCICGRRGIYGTLKKQKISG</sequence>
<gene>
    <name evidence="1" type="ORF">GSMUA_273930.1</name>
</gene>
<reference evidence="1" key="1">
    <citation type="submission" date="2021-03" db="EMBL/GenBank/DDBJ databases">
        <authorList>
            <consortium name="Genoscope - CEA"/>
            <person name="William W."/>
        </authorList>
    </citation>
    <scope>NUCLEOTIDE SEQUENCE</scope>
    <source>
        <strain evidence="1">Doubled-haploid Pahang</strain>
    </source>
</reference>